<sequence length="31" mass="3512">MSNECVTLKRGANERCFSYGLKETSQFSSHT</sequence>
<reference evidence="1 2" key="1">
    <citation type="submission" date="2018-06" db="EMBL/GenBank/DDBJ databases">
        <title>WGS assembly of Brassica rapa FPsc.</title>
        <authorList>
            <person name="Bowman J."/>
            <person name="Kohchi T."/>
            <person name="Yamato K."/>
            <person name="Jenkins J."/>
            <person name="Shu S."/>
            <person name="Ishizaki K."/>
            <person name="Yamaoka S."/>
            <person name="Nishihama R."/>
            <person name="Nakamura Y."/>
            <person name="Berger F."/>
            <person name="Adam C."/>
            <person name="Aki S."/>
            <person name="Althoff F."/>
            <person name="Araki T."/>
            <person name="Arteaga-Vazquez M."/>
            <person name="Balasubrmanian S."/>
            <person name="Bauer D."/>
            <person name="Boehm C."/>
            <person name="Briginshaw L."/>
            <person name="Caballero-Perez J."/>
            <person name="Catarino B."/>
            <person name="Chen F."/>
            <person name="Chiyoda S."/>
            <person name="Chovatia M."/>
            <person name="Davies K."/>
            <person name="Delmans M."/>
            <person name="Demura T."/>
            <person name="Dierschke T."/>
            <person name="Dolan L."/>
            <person name="Dorantes-Acosta A."/>
            <person name="Eklund D."/>
            <person name="Florent S."/>
            <person name="Flores-Sandoval E."/>
            <person name="Fujiyama A."/>
            <person name="Fukuzawa H."/>
            <person name="Galik B."/>
            <person name="Grimanelli D."/>
            <person name="Grimwood J."/>
            <person name="Grossniklaus U."/>
            <person name="Hamada T."/>
            <person name="Haseloff J."/>
            <person name="Hetherington A."/>
            <person name="Higo A."/>
            <person name="Hirakawa Y."/>
            <person name="Hundley H."/>
            <person name="Ikeda Y."/>
            <person name="Inoue K."/>
            <person name="Inoue S."/>
            <person name="Ishida S."/>
            <person name="Jia Q."/>
            <person name="Kakita M."/>
            <person name="Kanazawa T."/>
            <person name="Kawai Y."/>
            <person name="Kawashima T."/>
            <person name="Kennedy M."/>
            <person name="Kinose K."/>
            <person name="Kinoshita T."/>
            <person name="Kohara Y."/>
            <person name="Koide E."/>
            <person name="Komatsu K."/>
            <person name="Kopischke S."/>
            <person name="Kubo M."/>
            <person name="Kyozuka J."/>
            <person name="Lagercrantz U."/>
            <person name="Lin S."/>
            <person name="Lindquist E."/>
            <person name="Lipzen A."/>
            <person name="Lu C."/>
            <person name="Luna E."/>
            <person name="Martienssen R."/>
            <person name="Minamino N."/>
            <person name="Mizutani M."/>
            <person name="Mizutani M."/>
            <person name="Mochizuki N."/>
            <person name="Monte I."/>
            <person name="Mosher R."/>
            <person name="Nagasaki H."/>
            <person name="Nakagami H."/>
            <person name="Naramoto S."/>
            <person name="Nishitani K."/>
            <person name="Ohtani M."/>
            <person name="Okamoto T."/>
            <person name="Okumura M."/>
            <person name="Phillips J."/>
            <person name="Pollak B."/>
            <person name="Reinders A."/>
            <person name="Roevekamp M."/>
            <person name="Sano R."/>
            <person name="Sawa S."/>
            <person name="Schmid M."/>
            <person name="Shirakawa M."/>
            <person name="Solano R."/>
            <person name="Spunde A."/>
            <person name="Suetsugu N."/>
            <person name="Sugano S."/>
            <person name="Sugiyama A."/>
            <person name="Sun R."/>
            <person name="Suzuki Y."/>
            <person name="Takenaka M."/>
            <person name="Takezawa D."/>
            <person name="Tomogane H."/>
            <person name="Tsuzuki M."/>
            <person name="Ueda T."/>
            <person name="Umeda M."/>
            <person name="Ward J."/>
            <person name="Watanabe Y."/>
            <person name="Yazaki K."/>
            <person name="Yokoyama R."/>
            <person name="Yoshitake Y."/>
            <person name="Yotsui I."/>
            <person name="Zachgo S."/>
            <person name="Schmutz J."/>
        </authorList>
    </citation>
    <scope>NUCLEOTIDE SEQUENCE [LARGE SCALE GENOMIC DNA]</scope>
    <source>
        <strain evidence="2">cv. B-3</strain>
    </source>
</reference>
<gene>
    <name evidence="1" type="ORF">BRARA_G01953</name>
</gene>
<evidence type="ECO:0000313" key="1">
    <source>
        <dbReference type="EMBL" id="RID54649.1"/>
    </source>
</evidence>
<evidence type="ECO:0000313" key="2">
    <source>
        <dbReference type="Proteomes" id="UP000264353"/>
    </source>
</evidence>
<proteinExistence type="predicted"/>
<name>A0A397YMK8_BRACM</name>
<dbReference type="Proteomes" id="UP000264353">
    <property type="component" value="Chromosome A7"/>
</dbReference>
<dbReference type="AlphaFoldDB" id="A0A397YMK8"/>
<accession>A0A397YMK8</accession>
<dbReference type="EMBL" id="CM010634">
    <property type="protein sequence ID" value="RID54649.1"/>
    <property type="molecule type" value="Genomic_DNA"/>
</dbReference>
<protein>
    <submittedName>
        <fullName evidence="1">Uncharacterized protein</fullName>
    </submittedName>
</protein>
<organism evidence="1 2">
    <name type="scientific">Brassica campestris</name>
    <name type="common">Field mustard</name>
    <dbReference type="NCBI Taxonomy" id="3711"/>
    <lineage>
        <taxon>Eukaryota</taxon>
        <taxon>Viridiplantae</taxon>
        <taxon>Streptophyta</taxon>
        <taxon>Embryophyta</taxon>
        <taxon>Tracheophyta</taxon>
        <taxon>Spermatophyta</taxon>
        <taxon>Magnoliopsida</taxon>
        <taxon>eudicotyledons</taxon>
        <taxon>Gunneridae</taxon>
        <taxon>Pentapetalae</taxon>
        <taxon>rosids</taxon>
        <taxon>malvids</taxon>
        <taxon>Brassicales</taxon>
        <taxon>Brassicaceae</taxon>
        <taxon>Brassiceae</taxon>
        <taxon>Brassica</taxon>
    </lineage>
</organism>